<comment type="caution">
    <text evidence="2">The sequence shown here is derived from an EMBL/GenBank/DDBJ whole genome shotgun (WGS) entry which is preliminary data.</text>
</comment>
<proteinExistence type="predicted"/>
<dbReference type="EMBL" id="QYRT01000010">
    <property type="protein sequence ID" value="TIH37835.1"/>
    <property type="molecule type" value="Genomic_DNA"/>
</dbReference>
<keyword evidence="3" id="KW-1185">Reference proteome</keyword>
<sequence length="572" mass="59273">MPRETPIPAMRGCRMPVADRSRRLGPALAAAALVVLAIAGCTGIPDTGDVHSQTVSATPNDGDFILLPSGPVTNASQAEILSGFLQAAASPQNDYKVARQFLTRDFSKQWDPNAGVLIDAGQPALTVTSDTTMTVGVTPQAEIDATGEYQESASSSSVTLPFTFSQEGGQWRISLANPGIILQQLRFEQVFSSHALYFFDPTYSFLVPDIRWFPKDETTSTRVVRALLVGPTPWLGQGAVVTAFPDGTETTSVVVSSGTANVPLSNQVLSQSQQTLQRMQAQLDESLGTVASVASVAITVNQNPVTIAPGFAPVTNPRVDSRPLVETANQFGNLSSGSLIPVPSVSDKVQALSPVSATSSATVSAVGTAAGVYAVQPGSNAPVLVDTRPGLVPPSLDSSGFVWTVPRASPGDIQAYGSDGTVHPVAASWDGATGITSLNVSRDGTRVLAFTVADGVPRLLVAAILRDKNGAPVRLGSPVTLATGAGTPVDATWVDQSNVASLTVSPSGEHLVLQQIGGSSAPLAVPDNAVSIVGGNDVSGLWLLTKDGELQQQRGSGWQTTAKNIGFIATQM</sequence>
<evidence type="ECO:0000313" key="3">
    <source>
        <dbReference type="Proteomes" id="UP000306192"/>
    </source>
</evidence>
<protein>
    <recommendedName>
        <fullName evidence="1">GerMN domain-containing protein</fullName>
    </recommendedName>
</protein>
<dbReference type="Pfam" id="PF25976">
    <property type="entry name" value="LpqB_N"/>
    <property type="match status" value="1"/>
</dbReference>
<organism evidence="2 3">
    <name type="scientific">Subtercola vilae</name>
    <dbReference type="NCBI Taxonomy" id="2056433"/>
    <lineage>
        <taxon>Bacteria</taxon>
        <taxon>Bacillati</taxon>
        <taxon>Actinomycetota</taxon>
        <taxon>Actinomycetes</taxon>
        <taxon>Micrococcales</taxon>
        <taxon>Microbacteriaceae</taxon>
        <taxon>Subtercola</taxon>
    </lineage>
</organism>
<dbReference type="Pfam" id="PF10646">
    <property type="entry name" value="Germane"/>
    <property type="match status" value="1"/>
</dbReference>
<evidence type="ECO:0000259" key="1">
    <source>
        <dbReference type="SMART" id="SM00909"/>
    </source>
</evidence>
<feature type="domain" description="GerMN" evidence="1">
    <location>
        <begin position="220"/>
        <end position="309"/>
    </location>
</feature>
<accession>A0A4T2C136</accession>
<dbReference type="SMART" id="SM00909">
    <property type="entry name" value="Germane"/>
    <property type="match status" value="1"/>
</dbReference>
<name>A0A4T2C136_9MICO</name>
<dbReference type="Pfam" id="PF10647">
    <property type="entry name" value="Gmad1"/>
    <property type="match status" value="1"/>
</dbReference>
<dbReference type="InterPro" id="IPR059026">
    <property type="entry name" value="LpqB_N"/>
</dbReference>
<evidence type="ECO:0000313" key="2">
    <source>
        <dbReference type="EMBL" id="TIH37835.1"/>
    </source>
</evidence>
<dbReference type="InterPro" id="IPR019606">
    <property type="entry name" value="GerMN"/>
</dbReference>
<dbReference type="InterPro" id="IPR018910">
    <property type="entry name" value="LpqB_C"/>
</dbReference>
<dbReference type="AlphaFoldDB" id="A0A4T2C136"/>
<dbReference type="Proteomes" id="UP000306192">
    <property type="component" value="Unassembled WGS sequence"/>
</dbReference>
<reference evidence="2 3" key="1">
    <citation type="journal article" date="2019" name="Microorganisms">
        <title>Systematic Affiliation and Genome Analysis of Subtercola vilae DB165(T) with Particular Emphasis on Cold Adaptation of an Isolate from a High-Altitude Cold Volcano Lake.</title>
        <authorList>
            <person name="Villalobos A.S."/>
            <person name="Wiese J."/>
            <person name="Imhoff J.F."/>
            <person name="Dorador C."/>
            <person name="Keller A."/>
            <person name="Hentschel U."/>
        </authorList>
    </citation>
    <scope>NUCLEOTIDE SEQUENCE [LARGE SCALE GENOMIC DNA]</scope>
    <source>
        <strain evidence="2 3">DB165</strain>
    </source>
</reference>
<gene>
    <name evidence="2" type="ORF">D4765_07455</name>
</gene>